<evidence type="ECO:0000313" key="10">
    <source>
        <dbReference type="Proteomes" id="UP001516588"/>
    </source>
</evidence>
<evidence type="ECO:0000256" key="1">
    <source>
        <dbReference type="ARBA" id="ARBA00000677"/>
    </source>
</evidence>
<dbReference type="EMBL" id="JADCKA010000003">
    <property type="protein sequence ID" value="MBE5035239.1"/>
    <property type="molecule type" value="Genomic_DNA"/>
</dbReference>
<feature type="domain" description="Peptidase S26" evidence="8">
    <location>
        <begin position="35"/>
        <end position="189"/>
    </location>
</feature>
<evidence type="ECO:0000256" key="4">
    <source>
        <dbReference type="ARBA" id="ARBA00013208"/>
    </source>
</evidence>
<dbReference type="SUPFAM" id="SSF51306">
    <property type="entry name" value="LexA/Signal peptidase"/>
    <property type="match status" value="1"/>
</dbReference>
<name>A0ABR9QWI0_9FIRM</name>
<keyword evidence="6" id="KW-0645">Protease</keyword>
<proteinExistence type="inferred from homology"/>
<accession>A0ABR9QWI0</accession>
<comment type="subcellular location">
    <subcellularLocation>
        <location evidence="2">Cell membrane</location>
        <topology evidence="2">Single-pass type II membrane protein</topology>
    </subcellularLocation>
    <subcellularLocation>
        <location evidence="6">Membrane</location>
        <topology evidence="6">Single-pass type II membrane protein</topology>
    </subcellularLocation>
</comment>
<dbReference type="InterPro" id="IPR019533">
    <property type="entry name" value="Peptidase_S26"/>
</dbReference>
<evidence type="ECO:0000256" key="2">
    <source>
        <dbReference type="ARBA" id="ARBA00004401"/>
    </source>
</evidence>
<evidence type="ECO:0000256" key="7">
    <source>
        <dbReference type="SAM" id="MobiDB-lite"/>
    </source>
</evidence>
<organism evidence="9 10">
    <name type="scientific">Gallibacter intestinalis</name>
    <dbReference type="NCBI Taxonomy" id="2779356"/>
    <lineage>
        <taxon>Bacteria</taxon>
        <taxon>Bacillati</taxon>
        <taxon>Bacillota</taxon>
        <taxon>Clostridia</taxon>
        <taxon>Eubacteriales</taxon>
        <taxon>Eubacteriaceae</taxon>
        <taxon>Gallibacter</taxon>
    </lineage>
</organism>
<gene>
    <name evidence="9" type="primary">lepB</name>
    <name evidence="9" type="ORF">INF20_02965</name>
</gene>
<comment type="similarity">
    <text evidence="3 6">Belongs to the peptidase S26 family.</text>
</comment>
<feature type="transmembrane region" description="Helical" evidence="6">
    <location>
        <begin position="37"/>
        <end position="56"/>
    </location>
</feature>
<keyword evidence="6" id="KW-0812">Transmembrane</keyword>
<dbReference type="InterPro" id="IPR019757">
    <property type="entry name" value="Pept_S26A_signal_pept_1_Lys-AS"/>
</dbReference>
<keyword evidence="10" id="KW-1185">Reference proteome</keyword>
<keyword evidence="6" id="KW-1133">Transmembrane helix</keyword>
<comment type="caution">
    <text evidence="9">The sequence shown here is derived from an EMBL/GenBank/DDBJ whole genome shotgun (WGS) entry which is preliminary data.</text>
</comment>
<evidence type="ECO:0000313" key="9">
    <source>
        <dbReference type="EMBL" id="MBE5035239.1"/>
    </source>
</evidence>
<comment type="catalytic activity">
    <reaction evidence="1 6">
        <text>Cleavage of hydrophobic, N-terminal signal or leader sequences from secreted and periplasmic proteins.</text>
        <dbReference type="EC" id="3.4.21.89"/>
    </reaction>
</comment>
<dbReference type="InterPro" id="IPR000223">
    <property type="entry name" value="Pept_S26A_signal_pept_1"/>
</dbReference>
<dbReference type="CDD" id="cd06530">
    <property type="entry name" value="S26_SPase_I"/>
    <property type="match status" value="1"/>
</dbReference>
<dbReference type="GO" id="GO:0009003">
    <property type="term" value="F:signal peptidase activity"/>
    <property type="evidence" value="ECO:0007669"/>
    <property type="project" value="UniProtKB-EC"/>
</dbReference>
<dbReference type="Pfam" id="PF10502">
    <property type="entry name" value="Peptidase_S26"/>
    <property type="match status" value="1"/>
</dbReference>
<dbReference type="RefSeq" id="WP_226384907.1">
    <property type="nucleotide sequence ID" value="NZ_JADCKA010000003.1"/>
</dbReference>
<keyword evidence="5 6" id="KW-0378">Hydrolase</keyword>
<protein>
    <recommendedName>
        <fullName evidence="4 6">Signal peptidase I</fullName>
        <ecNumber evidence="4 6">3.4.21.89</ecNumber>
    </recommendedName>
</protein>
<dbReference type="PROSITE" id="PS00760">
    <property type="entry name" value="SPASE_I_2"/>
    <property type="match status" value="1"/>
</dbReference>
<evidence type="ECO:0000259" key="8">
    <source>
        <dbReference type="Pfam" id="PF10502"/>
    </source>
</evidence>
<dbReference type="PRINTS" id="PR00727">
    <property type="entry name" value="LEADERPTASE"/>
</dbReference>
<dbReference type="InterPro" id="IPR019758">
    <property type="entry name" value="Pept_S26A_signal_pept_1_CS"/>
</dbReference>
<dbReference type="PANTHER" id="PTHR43390">
    <property type="entry name" value="SIGNAL PEPTIDASE I"/>
    <property type="match status" value="1"/>
</dbReference>
<feature type="compositionally biased region" description="Basic and acidic residues" evidence="7">
    <location>
        <begin position="1"/>
        <end position="26"/>
    </location>
</feature>
<dbReference type="PROSITE" id="PS00761">
    <property type="entry name" value="SPASE_I_3"/>
    <property type="match status" value="1"/>
</dbReference>
<sequence>MRAERKQTEAENAEKEITKTEKSKNKDKNKKSFAKEFLKEIVIAAAIAGAILFFVGPTAVREHSMQPTVNDGDVLLLSKALYNDPQVGDIIVFKSELEDDNGKPMNLIKRVIGTGGDIITISNGKLYRNGQEIKEDYIYGECTGEVYNFEVPEGKLYVLGDHREVSRDSRELGAIDEKTVIGKAVLRIWPLSDFGGLN</sequence>
<reference evidence="9 10" key="1">
    <citation type="submission" date="2020-10" db="EMBL/GenBank/DDBJ databases">
        <title>ChiBAC.</title>
        <authorList>
            <person name="Zenner C."/>
            <person name="Hitch T.C.A."/>
            <person name="Clavel T."/>
        </authorList>
    </citation>
    <scope>NUCLEOTIDE SEQUENCE [LARGE SCALE GENOMIC DNA]</scope>
    <source>
        <strain evidence="9 10">DSM 108706</strain>
    </source>
</reference>
<keyword evidence="6" id="KW-0472">Membrane</keyword>
<dbReference type="EC" id="3.4.21.89" evidence="4 6"/>
<dbReference type="Gene3D" id="2.10.109.10">
    <property type="entry name" value="Umud Fragment, subunit A"/>
    <property type="match status" value="1"/>
</dbReference>
<dbReference type="Proteomes" id="UP001516588">
    <property type="component" value="Unassembled WGS sequence"/>
</dbReference>
<evidence type="ECO:0000256" key="3">
    <source>
        <dbReference type="ARBA" id="ARBA00009370"/>
    </source>
</evidence>
<dbReference type="PANTHER" id="PTHR43390:SF1">
    <property type="entry name" value="CHLOROPLAST PROCESSING PEPTIDASE"/>
    <property type="match status" value="1"/>
</dbReference>
<feature type="region of interest" description="Disordered" evidence="7">
    <location>
        <begin position="1"/>
        <end position="29"/>
    </location>
</feature>
<dbReference type="InterPro" id="IPR036286">
    <property type="entry name" value="LexA/Signal_pep-like_sf"/>
</dbReference>
<evidence type="ECO:0000256" key="6">
    <source>
        <dbReference type="RuleBase" id="RU362042"/>
    </source>
</evidence>
<evidence type="ECO:0000256" key="5">
    <source>
        <dbReference type="ARBA" id="ARBA00022801"/>
    </source>
</evidence>
<dbReference type="NCBIfam" id="TIGR02227">
    <property type="entry name" value="sigpep_I_bact"/>
    <property type="match status" value="1"/>
</dbReference>